<feature type="region of interest" description="Disordered" evidence="5">
    <location>
        <begin position="325"/>
        <end position="401"/>
    </location>
</feature>
<dbReference type="InterPro" id="IPR036638">
    <property type="entry name" value="HLH_DNA-bd_sf"/>
</dbReference>
<feature type="domain" description="BHLH" evidence="6">
    <location>
        <begin position="386"/>
        <end position="435"/>
    </location>
</feature>
<keyword evidence="4" id="KW-0539">Nucleus</keyword>
<dbReference type="InterPro" id="IPR044273">
    <property type="entry name" value="PIF3-like"/>
</dbReference>
<proteinExistence type="predicted"/>
<evidence type="ECO:0000313" key="8">
    <source>
        <dbReference type="Proteomes" id="UP001168098"/>
    </source>
</evidence>
<feature type="compositionally biased region" description="Polar residues" evidence="5">
    <location>
        <begin position="328"/>
        <end position="347"/>
    </location>
</feature>
<dbReference type="Pfam" id="PF00010">
    <property type="entry name" value="HLH"/>
    <property type="match status" value="1"/>
</dbReference>
<name>A0AA38ZXV8_VITRO</name>
<comment type="caution">
    <text evidence="7">The sequence shown here is derived from an EMBL/GenBank/DDBJ whole genome shotgun (WGS) entry which is preliminary data.</text>
</comment>
<keyword evidence="2" id="KW-0805">Transcription regulation</keyword>
<dbReference type="FunFam" id="4.10.280.10:FF:000004">
    <property type="entry name" value="Basic helix-loop-helix transcription factor"/>
    <property type="match status" value="1"/>
</dbReference>
<evidence type="ECO:0000256" key="1">
    <source>
        <dbReference type="ARBA" id="ARBA00004123"/>
    </source>
</evidence>
<evidence type="ECO:0000259" key="6">
    <source>
        <dbReference type="PROSITE" id="PS50888"/>
    </source>
</evidence>
<comment type="subcellular location">
    <subcellularLocation>
        <location evidence="1">Nucleus</location>
    </subcellularLocation>
</comment>
<feature type="compositionally biased region" description="Basic and acidic residues" evidence="5">
    <location>
        <begin position="348"/>
        <end position="357"/>
    </location>
</feature>
<evidence type="ECO:0000313" key="7">
    <source>
        <dbReference type="EMBL" id="KAJ9696822.1"/>
    </source>
</evidence>
<dbReference type="InterPro" id="IPR011598">
    <property type="entry name" value="bHLH_dom"/>
</dbReference>
<feature type="region of interest" description="Disordered" evidence="5">
    <location>
        <begin position="220"/>
        <end position="279"/>
    </location>
</feature>
<accession>A0AA38ZXV8</accession>
<dbReference type="EMBL" id="JARBHA010000007">
    <property type="protein sequence ID" value="KAJ9696822.1"/>
    <property type="molecule type" value="Genomic_DNA"/>
</dbReference>
<protein>
    <recommendedName>
        <fullName evidence="6">BHLH domain-containing protein</fullName>
    </recommendedName>
</protein>
<dbReference type="PANTHER" id="PTHR46807">
    <property type="entry name" value="TRANSCRIPTION FACTOR PIF3"/>
    <property type="match status" value="1"/>
</dbReference>
<dbReference type="Gene3D" id="4.10.280.10">
    <property type="entry name" value="Helix-loop-helix DNA-binding domain"/>
    <property type="match status" value="1"/>
</dbReference>
<dbReference type="SMART" id="SM00353">
    <property type="entry name" value="HLH"/>
    <property type="match status" value="1"/>
</dbReference>
<dbReference type="GO" id="GO:0046983">
    <property type="term" value="F:protein dimerization activity"/>
    <property type="evidence" value="ECO:0007669"/>
    <property type="project" value="InterPro"/>
</dbReference>
<evidence type="ECO:0000256" key="4">
    <source>
        <dbReference type="ARBA" id="ARBA00023242"/>
    </source>
</evidence>
<feature type="compositionally biased region" description="Polar residues" evidence="5">
    <location>
        <begin position="169"/>
        <end position="181"/>
    </location>
</feature>
<keyword evidence="3" id="KW-0804">Transcription</keyword>
<evidence type="ECO:0000256" key="2">
    <source>
        <dbReference type="ARBA" id="ARBA00023015"/>
    </source>
</evidence>
<sequence>MSDSDFGELVWENGQILTRVLSSTGSHENHRWSSFSLHDSKAQVEVGWGTSMVKRGRLLDKEFPGHTKMDPHPNYTRQDSLKKDCHTELLAKFSGSILNNEVACTISGHDEQLVPSADNQNFKQGNACNLFRGEPQLPRPKGGQICESSLQQWQASPPYIRSREGSSKIPVSTSGLSNSKMRQPEQEQDAEPDNRRGSMNFSYFLKLAALDKAKAQNIDAARATTSPSLSRLKESKSDHANGTNPFRLRPIGPPTGSVTPKLLPQPVASSLKEPPSNGHCKAVGHEVAFGNTASANQIPKPNSSFAASIVKGKKGKPYAEKSVEPLLASSSTCSREASNYPSYSLKSKCQESEESEHPSQSFEEEPRRAEGAMSTRGGSAGSKRNRSAEGHSLSEKRRRDRINKKMRSLQELIPNCKKVDKISILDEAIDYLKTLQLQVQVMSMGAGMCMAPVMIPAVLQQIQAAHLPHFSPMGMGMGIRMGMGMGMGMGLGLGLGLGLGCSPEQFPSPPILGAAALSGIAGTAPHPGQVRPMSLSSAPFIPLHAESLTQSVLVPSVPKDIHPVEHPGSSPSSN</sequence>
<gene>
    <name evidence="7" type="ORF">PVL29_008832</name>
</gene>
<dbReference type="SUPFAM" id="SSF47459">
    <property type="entry name" value="HLH, helix-loop-helix DNA-binding domain"/>
    <property type="match status" value="1"/>
</dbReference>
<dbReference type="Proteomes" id="UP001168098">
    <property type="component" value="Unassembled WGS sequence"/>
</dbReference>
<dbReference type="GO" id="GO:0003700">
    <property type="term" value="F:DNA-binding transcription factor activity"/>
    <property type="evidence" value="ECO:0007669"/>
    <property type="project" value="InterPro"/>
</dbReference>
<dbReference type="PANTHER" id="PTHR46807:SF3">
    <property type="entry name" value="BHLH DOMAIN-CONTAINING PROTEIN"/>
    <property type="match status" value="1"/>
</dbReference>
<dbReference type="GO" id="GO:0005634">
    <property type="term" value="C:nucleus"/>
    <property type="evidence" value="ECO:0007669"/>
    <property type="project" value="UniProtKB-SubCell"/>
</dbReference>
<feature type="compositionally biased region" description="Basic and acidic residues" evidence="5">
    <location>
        <begin position="386"/>
        <end position="397"/>
    </location>
</feature>
<reference evidence="7 8" key="1">
    <citation type="journal article" date="2023" name="BMC Biotechnol.">
        <title>Vitis rotundifolia cv Carlos genome sequencing.</title>
        <authorList>
            <person name="Huff M."/>
            <person name="Hulse-Kemp A."/>
            <person name="Scheffler B."/>
            <person name="Youngblood R."/>
            <person name="Simpson S."/>
            <person name="Babiker E."/>
            <person name="Staton M."/>
        </authorList>
    </citation>
    <scope>NUCLEOTIDE SEQUENCE [LARGE SCALE GENOMIC DNA]</scope>
    <source>
        <tissue evidence="7">Leaf</tissue>
    </source>
</reference>
<evidence type="ECO:0000256" key="3">
    <source>
        <dbReference type="ARBA" id="ARBA00023163"/>
    </source>
</evidence>
<dbReference type="GO" id="GO:0010017">
    <property type="term" value="P:red or far-red light signaling pathway"/>
    <property type="evidence" value="ECO:0007669"/>
    <property type="project" value="UniProtKB-ARBA"/>
</dbReference>
<dbReference type="AlphaFoldDB" id="A0AA38ZXV8"/>
<dbReference type="InterPro" id="IPR047265">
    <property type="entry name" value="PIF1-like_bHLH"/>
</dbReference>
<keyword evidence="8" id="KW-1185">Reference proteome</keyword>
<organism evidence="7 8">
    <name type="scientific">Vitis rotundifolia</name>
    <name type="common">Muscadine grape</name>
    <dbReference type="NCBI Taxonomy" id="103349"/>
    <lineage>
        <taxon>Eukaryota</taxon>
        <taxon>Viridiplantae</taxon>
        <taxon>Streptophyta</taxon>
        <taxon>Embryophyta</taxon>
        <taxon>Tracheophyta</taxon>
        <taxon>Spermatophyta</taxon>
        <taxon>Magnoliopsida</taxon>
        <taxon>eudicotyledons</taxon>
        <taxon>Gunneridae</taxon>
        <taxon>Pentapetalae</taxon>
        <taxon>rosids</taxon>
        <taxon>Vitales</taxon>
        <taxon>Vitaceae</taxon>
        <taxon>Viteae</taxon>
        <taxon>Vitis</taxon>
    </lineage>
</organism>
<feature type="region of interest" description="Disordered" evidence="5">
    <location>
        <begin position="156"/>
        <end position="197"/>
    </location>
</feature>
<dbReference type="PROSITE" id="PS50888">
    <property type="entry name" value="BHLH"/>
    <property type="match status" value="1"/>
</dbReference>
<evidence type="ECO:0000256" key="5">
    <source>
        <dbReference type="SAM" id="MobiDB-lite"/>
    </source>
</evidence>
<dbReference type="CDD" id="cd11445">
    <property type="entry name" value="bHLH_AtPIF_like"/>
    <property type="match status" value="1"/>
</dbReference>